<dbReference type="InterPro" id="IPR011701">
    <property type="entry name" value="MFS"/>
</dbReference>
<organism evidence="7 8">
    <name type="scientific">Lepraria finkii</name>
    <dbReference type="NCBI Taxonomy" id="1340010"/>
    <lineage>
        <taxon>Eukaryota</taxon>
        <taxon>Fungi</taxon>
        <taxon>Dikarya</taxon>
        <taxon>Ascomycota</taxon>
        <taxon>Pezizomycotina</taxon>
        <taxon>Lecanoromycetes</taxon>
        <taxon>OSLEUM clade</taxon>
        <taxon>Lecanoromycetidae</taxon>
        <taxon>Lecanorales</taxon>
        <taxon>Lecanorineae</taxon>
        <taxon>Stereocaulaceae</taxon>
        <taxon>Lepraria</taxon>
    </lineage>
</organism>
<feature type="region of interest" description="Disordered" evidence="5">
    <location>
        <begin position="301"/>
        <end position="333"/>
    </location>
</feature>
<keyword evidence="3 6" id="KW-1133">Transmembrane helix</keyword>
<keyword evidence="2 6" id="KW-0812">Transmembrane</keyword>
<evidence type="ECO:0000256" key="2">
    <source>
        <dbReference type="ARBA" id="ARBA00022692"/>
    </source>
</evidence>
<feature type="region of interest" description="Disordered" evidence="5">
    <location>
        <begin position="1"/>
        <end position="21"/>
    </location>
</feature>
<keyword evidence="4 6" id="KW-0472">Membrane</keyword>
<evidence type="ECO:0000313" key="7">
    <source>
        <dbReference type="EMBL" id="KAL2059034.1"/>
    </source>
</evidence>
<evidence type="ECO:0000256" key="4">
    <source>
        <dbReference type="ARBA" id="ARBA00023136"/>
    </source>
</evidence>
<evidence type="ECO:0008006" key="9">
    <source>
        <dbReference type="Google" id="ProtNLM"/>
    </source>
</evidence>
<evidence type="ECO:0000256" key="1">
    <source>
        <dbReference type="ARBA" id="ARBA00004141"/>
    </source>
</evidence>
<gene>
    <name evidence="7" type="ORF">ABVK25_000326</name>
</gene>
<feature type="transmembrane region" description="Helical" evidence="6">
    <location>
        <begin position="260"/>
        <end position="281"/>
    </location>
</feature>
<dbReference type="Pfam" id="PF07690">
    <property type="entry name" value="MFS_1"/>
    <property type="match status" value="1"/>
</dbReference>
<protein>
    <recommendedName>
        <fullName evidence="9">Major facilitator superfamily (MFS) profile domain-containing protein</fullName>
    </recommendedName>
</protein>
<feature type="transmembrane region" description="Helical" evidence="6">
    <location>
        <begin position="166"/>
        <end position="184"/>
    </location>
</feature>
<evidence type="ECO:0000256" key="3">
    <source>
        <dbReference type="ARBA" id="ARBA00022989"/>
    </source>
</evidence>
<sequence>MTSPTLNEEREPLLSPSADDFRQSANEECPLLSHDEEQASQSELSSRSKTWRWLTRGSVGLKDFLLENPILICTFCLQFCFYFAKHIIEVPSIKLFEQAVCNRYYDRADALAFVSGQPVDEHLCKIPPIQNELANLTGLKFTFDALPGLLTALYYGSVADRFGRRLVLALCCAGTLGSLLWILLICYNYDTFPVRLVWASSIFLCVGGSQRVAKGMNFTIVADTVDKSHRTRYMYLLAGIPHITTLMAPPLSGVLMRTRIWLPFAVAIGALTLSLLIVILMPESLVHHSSHPKSPLLGAADSNSPAFSDENEDEETSPERPPRGIHDRLPGPSPETKEWWRDIIVLVQMPGIPFCYMLFFFKPLAMISKAFVYQYASYNFNWGLSQTTWLRFAQAGGSSLATVAVLPLLSSVLNRRGLRAQILDLNVIRISLLIAVIGFVLLQLSYHSWMILLALFICGLSEGEEPALQGLTTSLIDRTYHARLFTSVAVVEIMAKLVGGPMMGELFSIGQKHGQGSKGVCFSASAGILSMLMITACMQRIKH</sequence>
<evidence type="ECO:0000256" key="6">
    <source>
        <dbReference type="SAM" id="Phobius"/>
    </source>
</evidence>
<dbReference type="SUPFAM" id="SSF103473">
    <property type="entry name" value="MFS general substrate transporter"/>
    <property type="match status" value="1"/>
</dbReference>
<comment type="caution">
    <text evidence="7">The sequence shown here is derived from an EMBL/GenBank/DDBJ whole genome shotgun (WGS) entry which is preliminary data.</text>
</comment>
<proteinExistence type="predicted"/>
<comment type="subcellular location">
    <subcellularLocation>
        <location evidence="1">Membrane</location>
        <topology evidence="1">Multi-pass membrane protein</topology>
    </subcellularLocation>
</comment>
<dbReference type="InterPro" id="IPR036259">
    <property type="entry name" value="MFS_trans_sf"/>
</dbReference>
<feature type="transmembrane region" description="Helical" evidence="6">
    <location>
        <begin position="233"/>
        <end position="254"/>
    </location>
</feature>
<dbReference type="Gene3D" id="1.20.1250.20">
    <property type="entry name" value="MFS general substrate transporter like domains"/>
    <property type="match status" value="1"/>
</dbReference>
<dbReference type="EMBL" id="JBHFEH010000001">
    <property type="protein sequence ID" value="KAL2059034.1"/>
    <property type="molecule type" value="Genomic_DNA"/>
</dbReference>
<dbReference type="Proteomes" id="UP001590951">
    <property type="component" value="Unassembled WGS sequence"/>
</dbReference>
<feature type="compositionally biased region" description="Basic and acidic residues" evidence="5">
    <location>
        <begin position="317"/>
        <end position="333"/>
    </location>
</feature>
<evidence type="ECO:0000256" key="5">
    <source>
        <dbReference type="SAM" id="MobiDB-lite"/>
    </source>
</evidence>
<evidence type="ECO:0000313" key="8">
    <source>
        <dbReference type="Proteomes" id="UP001590951"/>
    </source>
</evidence>
<dbReference type="PANTHER" id="PTHR23507:SF1">
    <property type="entry name" value="FI18259P1-RELATED"/>
    <property type="match status" value="1"/>
</dbReference>
<keyword evidence="8" id="KW-1185">Reference proteome</keyword>
<dbReference type="PANTHER" id="PTHR23507">
    <property type="entry name" value="ZGC:174356"/>
    <property type="match status" value="1"/>
</dbReference>
<reference evidence="7 8" key="1">
    <citation type="submission" date="2024-09" db="EMBL/GenBank/DDBJ databases">
        <title>Rethinking Asexuality: The Enigmatic Case of Functional Sexual Genes in Lepraria (Stereocaulaceae).</title>
        <authorList>
            <person name="Doellman M."/>
            <person name="Sun Y."/>
            <person name="Barcenas-Pena A."/>
            <person name="Lumbsch H.T."/>
            <person name="Grewe F."/>
        </authorList>
    </citation>
    <scope>NUCLEOTIDE SEQUENCE [LARGE SCALE GENOMIC DNA]</scope>
    <source>
        <strain evidence="7 8">Grewe 0041</strain>
    </source>
</reference>
<feature type="transmembrane region" description="Helical" evidence="6">
    <location>
        <begin position="430"/>
        <end position="460"/>
    </location>
</feature>
<accession>A0ABR4BMK4</accession>
<name>A0ABR4BMK4_9LECA</name>